<feature type="coiled-coil region" evidence="6">
    <location>
        <begin position="503"/>
        <end position="530"/>
    </location>
</feature>
<evidence type="ECO:0000256" key="2">
    <source>
        <dbReference type="ARBA" id="ARBA00022801"/>
    </source>
</evidence>
<dbReference type="AlphaFoldDB" id="A0A1H7T5B9"/>
<evidence type="ECO:0000256" key="3">
    <source>
        <dbReference type="ARBA" id="ARBA00022806"/>
    </source>
</evidence>
<keyword evidence="1 5" id="KW-0547">Nucleotide-binding</keyword>
<dbReference type="GO" id="GO:0016787">
    <property type="term" value="F:hydrolase activity"/>
    <property type="evidence" value="ECO:0007669"/>
    <property type="project" value="UniProtKB-UniRule"/>
</dbReference>
<gene>
    <name evidence="9" type="ORF">SAMN05660976_03344</name>
</gene>
<proteinExistence type="predicted"/>
<keyword evidence="2 5" id="KW-0378">Hydrolase</keyword>
<dbReference type="GO" id="GO:0005524">
    <property type="term" value="F:ATP binding"/>
    <property type="evidence" value="ECO:0007669"/>
    <property type="project" value="UniProtKB-UniRule"/>
</dbReference>
<keyword evidence="10" id="KW-1185">Reference proteome</keyword>
<dbReference type="Pfam" id="PF13538">
    <property type="entry name" value="UvrD_C_2"/>
    <property type="match status" value="1"/>
</dbReference>
<dbReference type="PANTHER" id="PTHR11070:SF45">
    <property type="entry name" value="DNA 3'-5' HELICASE"/>
    <property type="match status" value="1"/>
</dbReference>
<accession>A0A1H7T5B9</accession>
<evidence type="ECO:0000259" key="8">
    <source>
        <dbReference type="PROSITE" id="PS51198"/>
    </source>
</evidence>
<dbReference type="InterPro" id="IPR000212">
    <property type="entry name" value="DNA_helicase_UvrD/REP"/>
</dbReference>
<dbReference type="GO" id="GO:0000725">
    <property type="term" value="P:recombinational repair"/>
    <property type="evidence" value="ECO:0007669"/>
    <property type="project" value="TreeGrafter"/>
</dbReference>
<name>A0A1H7T5B9_9ACTN</name>
<dbReference type="Proteomes" id="UP000198953">
    <property type="component" value="Unassembled WGS sequence"/>
</dbReference>
<feature type="domain" description="UvrD-like helicase ATP-binding" evidence="8">
    <location>
        <begin position="232"/>
        <end position="648"/>
    </location>
</feature>
<dbReference type="SUPFAM" id="SSF52540">
    <property type="entry name" value="P-loop containing nucleoside triphosphate hydrolases"/>
    <property type="match status" value="1"/>
</dbReference>
<dbReference type="GO" id="GO:0005829">
    <property type="term" value="C:cytosol"/>
    <property type="evidence" value="ECO:0007669"/>
    <property type="project" value="TreeGrafter"/>
</dbReference>
<dbReference type="EMBL" id="FOBF01000007">
    <property type="protein sequence ID" value="SEL79699.1"/>
    <property type="molecule type" value="Genomic_DNA"/>
</dbReference>
<keyword evidence="3 5" id="KW-0347">Helicase</keyword>
<dbReference type="GO" id="GO:0043138">
    <property type="term" value="F:3'-5' DNA helicase activity"/>
    <property type="evidence" value="ECO:0007669"/>
    <property type="project" value="TreeGrafter"/>
</dbReference>
<evidence type="ECO:0000256" key="1">
    <source>
        <dbReference type="ARBA" id="ARBA00022741"/>
    </source>
</evidence>
<dbReference type="InterPro" id="IPR014016">
    <property type="entry name" value="UvrD-like_ATP-bd"/>
</dbReference>
<evidence type="ECO:0000313" key="9">
    <source>
        <dbReference type="EMBL" id="SEL79699.1"/>
    </source>
</evidence>
<dbReference type="InterPro" id="IPR027785">
    <property type="entry name" value="UvrD-like_helicase_C"/>
</dbReference>
<dbReference type="GO" id="GO:0003677">
    <property type="term" value="F:DNA binding"/>
    <property type="evidence" value="ECO:0007669"/>
    <property type="project" value="InterPro"/>
</dbReference>
<organism evidence="9 10">
    <name type="scientific">Nonomuraea pusilla</name>
    <dbReference type="NCBI Taxonomy" id="46177"/>
    <lineage>
        <taxon>Bacteria</taxon>
        <taxon>Bacillati</taxon>
        <taxon>Actinomycetota</taxon>
        <taxon>Actinomycetes</taxon>
        <taxon>Streptosporangiales</taxon>
        <taxon>Streptosporangiaceae</taxon>
        <taxon>Nonomuraea</taxon>
    </lineage>
</organism>
<feature type="compositionally biased region" description="Basic and acidic residues" evidence="7">
    <location>
        <begin position="1"/>
        <end position="19"/>
    </location>
</feature>
<keyword evidence="6" id="KW-0175">Coiled coil</keyword>
<protein>
    <submittedName>
        <fullName evidence="9">DNA helicase IV</fullName>
    </submittedName>
</protein>
<keyword evidence="4 5" id="KW-0067">ATP-binding</keyword>
<reference evidence="9 10" key="1">
    <citation type="submission" date="2016-10" db="EMBL/GenBank/DDBJ databases">
        <authorList>
            <person name="de Groot N.N."/>
        </authorList>
    </citation>
    <scope>NUCLEOTIDE SEQUENCE [LARGE SCALE GENOMIC DNA]</scope>
    <source>
        <strain evidence="9 10">DSM 43357</strain>
    </source>
</reference>
<dbReference type="InterPro" id="IPR027417">
    <property type="entry name" value="P-loop_NTPase"/>
</dbReference>
<feature type="region of interest" description="Disordered" evidence="7">
    <location>
        <begin position="1"/>
        <end position="20"/>
    </location>
</feature>
<dbReference type="PANTHER" id="PTHR11070">
    <property type="entry name" value="UVRD / RECB / PCRA DNA HELICASE FAMILY MEMBER"/>
    <property type="match status" value="1"/>
</dbReference>
<evidence type="ECO:0000256" key="6">
    <source>
        <dbReference type="SAM" id="Coils"/>
    </source>
</evidence>
<dbReference type="STRING" id="46177.SAMN05660976_03344"/>
<sequence length="813" mass="88823">MAAVKERNQDVTEGGRGEDGSECLDGHANVVICCNNKQNGPECPINHINGQAAMRQTELAKEQEYVTRLYDRLDTLRERTQRQLKEVLATGAVGTMQNRSERDTFADMYASRLARLWAVERGLAFGRLDHVEEGRLYIGKLGLTDDEQRRLLIDWRAPVAQPFYRATPAAPMGVTRRRHLQTRGRLVVGVDDDLLDLDALTDDDRATLNGEAALLAALDERRTGRMRDIVATIQAEQDRVIRADLNGVLVVQGGPGTGKTVVALHRAAYLLYTHRERLERRGVLVLGPNLTFLRYIEQVLPSLGETDVLLSTVGELYPGVTATARERPEVAAIKGDPRMTEVIARAVRDRQKVPRKPIELRLGRVTLTLDRSMLEAARNKATRSRRPHNQARAVFVRSLLNALARQQAKKIGKGLIDDDELADLREELRTEPVVKAALNRLWPYLTPQRLLLGLYGSPERLGHAAAALSPEERALLRRDGGEWTESDVPLLDEAAELLGDIDEQVLRATALQAEEELAAARRAEEHEREAELAYAREVLELTGLSDVMEAERLAERQRGEGPYLTTAERAAADRTWAYGHVIVDEAQELSPMAWRAVMRRCPTRSMTIVGDIAQTGSTAGARSWAEVLDPYVAGRWRQERLTVNYRTPVELMAVASRVLAAIDPSLSAPTSVRESGAEPWTAPLAALPQLVKAEVGEGGKVAVVAPDALLARVGADVAAAVEGAAVVAPGAGRAAGAAALDAPVAVMTVADAKGLEFDSVIVAEPELIAAQSPRGMSDLYVALTRATRRLGIVCGKPLSGVLGEALRDVPQRP</sequence>
<evidence type="ECO:0000256" key="7">
    <source>
        <dbReference type="SAM" id="MobiDB-lite"/>
    </source>
</evidence>
<feature type="binding site" evidence="5">
    <location>
        <begin position="253"/>
        <end position="260"/>
    </location>
    <ligand>
        <name>ATP</name>
        <dbReference type="ChEBI" id="CHEBI:30616"/>
    </ligand>
</feature>
<dbReference type="PROSITE" id="PS51198">
    <property type="entry name" value="UVRD_HELICASE_ATP_BIND"/>
    <property type="match status" value="1"/>
</dbReference>
<evidence type="ECO:0000313" key="10">
    <source>
        <dbReference type="Proteomes" id="UP000198953"/>
    </source>
</evidence>
<evidence type="ECO:0000256" key="4">
    <source>
        <dbReference type="ARBA" id="ARBA00022840"/>
    </source>
</evidence>
<evidence type="ECO:0000256" key="5">
    <source>
        <dbReference type="PROSITE-ProRule" id="PRU00560"/>
    </source>
</evidence>
<dbReference type="Gene3D" id="3.40.50.300">
    <property type="entry name" value="P-loop containing nucleotide triphosphate hydrolases"/>
    <property type="match status" value="3"/>
</dbReference>